<dbReference type="RefSeq" id="WP_111598231.1">
    <property type="nucleotide sequence ID" value="NZ_QLLL01000005.1"/>
</dbReference>
<protein>
    <submittedName>
        <fullName evidence="5">Gliding motility-associated protein GldM</fullName>
    </submittedName>
</protein>
<dbReference type="Pfam" id="PF12081">
    <property type="entry name" value="GldM_1st"/>
    <property type="match status" value="1"/>
</dbReference>
<dbReference type="OrthoDB" id="1490890at2"/>
<dbReference type="Pfam" id="PF21601">
    <property type="entry name" value="GldM_2nd"/>
    <property type="match status" value="1"/>
</dbReference>
<proteinExistence type="predicted"/>
<feature type="domain" description="Gliding motility-associated protein GldM C-terminal" evidence="1">
    <location>
        <begin position="404"/>
        <end position="511"/>
    </location>
</feature>
<keyword evidence="6" id="KW-1185">Reference proteome</keyword>
<evidence type="ECO:0000313" key="6">
    <source>
        <dbReference type="Proteomes" id="UP000249547"/>
    </source>
</evidence>
<feature type="domain" description="Gliding motility-associated protein GldM N-terminal" evidence="2">
    <location>
        <begin position="30"/>
        <end position="216"/>
    </location>
</feature>
<evidence type="ECO:0000259" key="4">
    <source>
        <dbReference type="Pfam" id="PF21602"/>
    </source>
</evidence>
<gene>
    <name evidence="5" type="ORF">LX64_02779</name>
</gene>
<dbReference type="InterPro" id="IPR048406">
    <property type="entry name" value="GldM_Ig-like-2"/>
</dbReference>
<organism evidence="5 6">
    <name type="scientific">Chitinophaga skermanii</name>
    <dbReference type="NCBI Taxonomy" id="331697"/>
    <lineage>
        <taxon>Bacteria</taxon>
        <taxon>Pseudomonadati</taxon>
        <taxon>Bacteroidota</taxon>
        <taxon>Chitinophagia</taxon>
        <taxon>Chitinophagales</taxon>
        <taxon>Chitinophagaceae</taxon>
        <taxon>Chitinophaga</taxon>
    </lineage>
</organism>
<dbReference type="InterPro" id="IPR019859">
    <property type="entry name" value="Motility-assoc_prot_GldM"/>
</dbReference>
<reference evidence="5 6" key="1">
    <citation type="submission" date="2018-06" db="EMBL/GenBank/DDBJ databases">
        <title>Genomic Encyclopedia of Archaeal and Bacterial Type Strains, Phase II (KMG-II): from individual species to whole genera.</title>
        <authorList>
            <person name="Goeker M."/>
        </authorList>
    </citation>
    <scope>NUCLEOTIDE SEQUENCE [LARGE SCALE GENOMIC DNA]</scope>
    <source>
        <strain evidence="5 6">DSM 23857</strain>
    </source>
</reference>
<accession>A0A327QJR0</accession>
<name>A0A327QJR0_9BACT</name>
<dbReference type="InterPro" id="IPR048405">
    <property type="entry name" value="GldM_Ig-like-1"/>
</dbReference>
<evidence type="ECO:0000259" key="2">
    <source>
        <dbReference type="Pfam" id="PF12081"/>
    </source>
</evidence>
<feature type="domain" description="Gliding motility-associated protein GldM second immunoglobulin-like" evidence="4">
    <location>
        <begin position="320"/>
        <end position="401"/>
    </location>
</feature>
<feature type="domain" description="Gliding motility-associated protein GldM first immunoglobulin-like" evidence="3">
    <location>
        <begin position="220"/>
        <end position="315"/>
    </location>
</feature>
<evidence type="ECO:0000313" key="5">
    <source>
        <dbReference type="EMBL" id="RAJ03902.1"/>
    </source>
</evidence>
<dbReference type="InterPro" id="IPR022719">
    <property type="entry name" value="Motility-assoc_prot_GldM_C"/>
</dbReference>
<dbReference type="InterPro" id="IPR022720">
    <property type="entry name" value="Motility-assoc_prot_GldM_N"/>
</dbReference>
<dbReference type="Proteomes" id="UP000249547">
    <property type="component" value="Unassembled WGS sequence"/>
</dbReference>
<comment type="caution">
    <text evidence="5">The sequence shown here is derived from an EMBL/GenBank/DDBJ whole genome shotgun (WGS) entry which is preliminary data.</text>
</comment>
<sequence length="511" mass="55086">MALPKDPRQKMINFMYLVLTAMLALNVSAEILNAFDIVNNSIVTSNTTLETKNSNSYKVFEKQLGIDPAKVGPFKEKADKVKADAAAMVKYLESIKTEIKVLADGSDKGELVNKGELNASSNIMQNQGRGAELQKKLEGLRAALLANVSDGKKAEFTTSLPLKLDLPKEATQGPVKKDWTAYHFVDVPAIAAITLLSKFQNDIRNSEAIIVEDLLKQIHENDITFDQMQAFVSLNSKNLMEGQTVEAQIMIGAYSSTATPTITVGGTTIPVTNGIGKFSATAAGIGEKSISGTIQLTKPNGEVVTQNFNETYNVGASATSISADKMNLFYVGLPNPLSITAAGYPAESVNATISGGGSITKNSAGHYTVNVNGSAPKVTINVTANHQGKTVNVGQKEFRVKYIPDPVMKVGFNKGPNMKSAEFKVQQGLRADLENFEFEGVRYEVISYLMGIDAKGRDFAEESANSAFFPPKLAGAIKALKSGDLVYFDNIRVKGPDGRVRDMQSITFKIN</sequence>
<dbReference type="AlphaFoldDB" id="A0A327QJR0"/>
<dbReference type="Pfam" id="PF21602">
    <property type="entry name" value="GldM_3rd"/>
    <property type="match status" value="1"/>
</dbReference>
<evidence type="ECO:0000259" key="3">
    <source>
        <dbReference type="Pfam" id="PF21601"/>
    </source>
</evidence>
<evidence type="ECO:0000259" key="1">
    <source>
        <dbReference type="Pfam" id="PF12080"/>
    </source>
</evidence>
<dbReference type="EMBL" id="QLLL01000005">
    <property type="protein sequence ID" value="RAJ03902.1"/>
    <property type="molecule type" value="Genomic_DNA"/>
</dbReference>
<dbReference type="NCBIfam" id="TIGR03517">
    <property type="entry name" value="GldM_gliding"/>
    <property type="match status" value="1"/>
</dbReference>
<dbReference type="Pfam" id="PF12080">
    <property type="entry name" value="GldM_4th"/>
    <property type="match status" value="1"/>
</dbReference>